<proteinExistence type="predicted"/>
<sequence>HRYSPFLVKGSPAPAAPPRPADPDPPPLFPCPLPRSRPTCAVSPPGPPEDAPGPRVGLRALAAPTGGGRGGQRGARAAEASGLRGGARHGGRVREAEPARIPRHALHSEGDQPDQRAVLPDGGGARVRREHAADVRPDLDYRSTARRRPEWVKKASPALGGSVGRERRGAGGYASAPDRPSTNALGNSGPSVALSSPPPLTFPPASRPEGTTVCWPTSAGAGAFPSGWAAQGALRRSARGAAQPVARARRRARAGSLLRRPLPRLVYLISSLPSSSLPPSLPPSLRPSSSLPP</sequence>
<keyword evidence="3" id="KW-1185">Reference proteome</keyword>
<feature type="compositionally biased region" description="Basic and acidic residues" evidence="1">
    <location>
        <begin position="92"/>
        <end position="114"/>
    </location>
</feature>
<organism evidence="2 3">
    <name type="scientific">Prorocentrum cordatum</name>
    <dbReference type="NCBI Taxonomy" id="2364126"/>
    <lineage>
        <taxon>Eukaryota</taxon>
        <taxon>Sar</taxon>
        <taxon>Alveolata</taxon>
        <taxon>Dinophyceae</taxon>
        <taxon>Prorocentrales</taxon>
        <taxon>Prorocentraceae</taxon>
        <taxon>Prorocentrum</taxon>
    </lineage>
</organism>
<dbReference type="EMBL" id="CAUYUJ010001716">
    <property type="protein sequence ID" value="CAK0797266.1"/>
    <property type="molecule type" value="Genomic_DNA"/>
</dbReference>
<feature type="compositionally biased region" description="Pro residues" evidence="1">
    <location>
        <begin position="279"/>
        <end position="293"/>
    </location>
</feature>
<feature type="region of interest" description="Disordered" evidence="1">
    <location>
        <begin position="272"/>
        <end position="293"/>
    </location>
</feature>
<dbReference type="Proteomes" id="UP001189429">
    <property type="component" value="Unassembled WGS sequence"/>
</dbReference>
<feature type="compositionally biased region" description="Basic and acidic residues" evidence="1">
    <location>
        <begin position="130"/>
        <end position="153"/>
    </location>
</feature>
<feature type="non-terminal residue" evidence="2">
    <location>
        <position position="1"/>
    </location>
</feature>
<feature type="compositionally biased region" description="Polar residues" evidence="1">
    <location>
        <begin position="180"/>
        <end position="194"/>
    </location>
</feature>
<feature type="compositionally biased region" description="Pro residues" evidence="1">
    <location>
        <begin position="196"/>
        <end position="206"/>
    </location>
</feature>
<feature type="non-terminal residue" evidence="2">
    <location>
        <position position="293"/>
    </location>
</feature>
<evidence type="ECO:0000256" key="1">
    <source>
        <dbReference type="SAM" id="MobiDB-lite"/>
    </source>
</evidence>
<gene>
    <name evidence="2" type="ORF">PCOR1329_LOCUS6407</name>
</gene>
<feature type="region of interest" description="Disordered" evidence="1">
    <location>
        <begin position="1"/>
        <end position="217"/>
    </location>
</feature>
<comment type="caution">
    <text evidence="2">The sequence shown here is derived from an EMBL/GenBank/DDBJ whole genome shotgun (WGS) entry which is preliminary data.</text>
</comment>
<evidence type="ECO:0000313" key="2">
    <source>
        <dbReference type="EMBL" id="CAK0797266.1"/>
    </source>
</evidence>
<feature type="compositionally biased region" description="Pro residues" evidence="1">
    <location>
        <begin position="14"/>
        <end position="35"/>
    </location>
</feature>
<accession>A0ABN9PVH6</accession>
<reference evidence="2" key="1">
    <citation type="submission" date="2023-10" db="EMBL/GenBank/DDBJ databases">
        <authorList>
            <person name="Chen Y."/>
            <person name="Shah S."/>
            <person name="Dougan E. K."/>
            <person name="Thang M."/>
            <person name="Chan C."/>
        </authorList>
    </citation>
    <scope>NUCLEOTIDE SEQUENCE [LARGE SCALE GENOMIC DNA]</scope>
</reference>
<protein>
    <submittedName>
        <fullName evidence="2">Uncharacterized protein</fullName>
    </submittedName>
</protein>
<evidence type="ECO:0000313" key="3">
    <source>
        <dbReference type="Proteomes" id="UP001189429"/>
    </source>
</evidence>
<name>A0ABN9PVH6_9DINO</name>